<dbReference type="AlphaFoldDB" id="A0A8X6T0Y6"/>
<gene>
    <name evidence="1" type="ORF">TNCV_1167851</name>
</gene>
<dbReference type="Proteomes" id="UP000887159">
    <property type="component" value="Unassembled WGS sequence"/>
</dbReference>
<organism evidence="1 2">
    <name type="scientific">Trichonephila clavipes</name>
    <name type="common">Golden silk orbweaver</name>
    <name type="synonym">Nephila clavipes</name>
    <dbReference type="NCBI Taxonomy" id="2585209"/>
    <lineage>
        <taxon>Eukaryota</taxon>
        <taxon>Metazoa</taxon>
        <taxon>Ecdysozoa</taxon>
        <taxon>Arthropoda</taxon>
        <taxon>Chelicerata</taxon>
        <taxon>Arachnida</taxon>
        <taxon>Araneae</taxon>
        <taxon>Araneomorphae</taxon>
        <taxon>Entelegynae</taxon>
        <taxon>Araneoidea</taxon>
        <taxon>Nephilidae</taxon>
        <taxon>Trichonephila</taxon>
    </lineage>
</organism>
<protein>
    <submittedName>
        <fullName evidence="1">Uncharacterized protein</fullName>
    </submittedName>
</protein>
<evidence type="ECO:0000313" key="2">
    <source>
        <dbReference type="Proteomes" id="UP000887159"/>
    </source>
</evidence>
<dbReference type="EMBL" id="BMAU01021358">
    <property type="protein sequence ID" value="GFY21640.1"/>
    <property type="molecule type" value="Genomic_DNA"/>
</dbReference>
<proteinExistence type="predicted"/>
<comment type="caution">
    <text evidence="1">The sequence shown here is derived from an EMBL/GenBank/DDBJ whole genome shotgun (WGS) entry which is preliminary data.</text>
</comment>
<keyword evidence="2" id="KW-1185">Reference proteome</keyword>
<sequence length="91" mass="9719">MKGDIEDVPIELDSGGGGGGKVTLLGRNIQNSIALVSSRAIVTTPLWHTCHLDALVSIGLTSFDQAYMLPFLMNDNAQPHPAMLVEDNSLE</sequence>
<reference evidence="1" key="1">
    <citation type="submission" date="2020-08" db="EMBL/GenBank/DDBJ databases">
        <title>Multicomponent nature underlies the extraordinary mechanical properties of spider dragline silk.</title>
        <authorList>
            <person name="Kono N."/>
            <person name="Nakamura H."/>
            <person name="Mori M."/>
            <person name="Yoshida Y."/>
            <person name="Ohtoshi R."/>
            <person name="Malay A.D."/>
            <person name="Moran D.A.P."/>
            <person name="Tomita M."/>
            <person name="Numata K."/>
            <person name="Arakawa K."/>
        </authorList>
    </citation>
    <scope>NUCLEOTIDE SEQUENCE</scope>
</reference>
<name>A0A8X6T0Y6_TRICX</name>
<accession>A0A8X6T0Y6</accession>
<evidence type="ECO:0000313" key="1">
    <source>
        <dbReference type="EMBL" id="GFY21640.1"/>
    </source>
</evidence>